<name>A0ABY4GJJ2_9BACI</name>
<dbReference type="SUPFAM" id="SSF47413">
    <property type="entry name" value="lambda repressor-like DNA-binding domains"/>
    <property type="match status" value="1"/>
</dbReference>
<dbReference type="SUPFAM" id="SSF53822">
    <property type="entry name" value="Periplasmic binding protein-like I"/>
    <property type="match status" value="1"/>
</dbReference>
<evidence type="ECO:0000313" key="6">
    <source>
        <dbReference type="Proteomes" id="UP000831537"/>
    </source>
</evidence>
<dbReference type="SMART" id="SM00354">
    <property type="entry name" value="HTH_LACI"/>
    <property type="match status" value="1"/>
</dbReference>
<dbReference type="Gene3D" id="3.40.50.2300">
    <property type="match status" value="2"/>
</dbReference>
<keyword evidence="6" id="KW-1185">Reference proteome</keyword>
<dbReference type="Pfam" id="PF00532">
    <property type="entry name" value="Peripla_BP_1"/>
    <property type="match status" value="1"/>
</dbReference>
<sequence>MANIRDIAKMAGVSVTTVSRVINNHPYVTEEKREAVQEAMNSVDYQVNRTAVNLSQGSSKLIGVVVPFAKHPYFGLLIEGITDQAAEHQYHVLLIQTKYNLDREQEALDMLKHKQIDGLIICSHQIELSVIESYSRYGKIVVCENAADNQNVASVFVDHYQSFNNALNYLHQKNYKRIGYCIGRNSGSNSYFRHKAYQDFLGQHPQQSFIFDNNYYFEDGQTIVEQISHLKSKPDALLVTSDVVAAGILTACNHAGTKVPDDLAIIGFDNQPIAKMMGITTFEIPHTTMGVKLFQQVSNQSSAVQHEQLPITLIERNTVGKR</sequence>
<evidence type="ECO:0000259" key="4">
    <source>
        <dbReference type="PROSITE" id="PS50932"/>
    </source>
</evidence>
<protein>
    <submittedName>
        <fullName evidence="5">LacI family DNA-binding transcriptional regulator</fullName>
    </submittedName>
</protein>
<dbReference type="InterPro" id="IPR001761">
    <property type="entry name" value="Peripla_BP/Lac1_sug-bd_dom"/>
</dbReference>
<dbReference type="PROSITE" id="PS50932">
    <property type="entry name" value="HTH_LACI_2"/>
    <property type="match status" value="1"/>
</dbReference>
<evidence type="ECO:0000256" key="2">
    <source>
        <dbReference type="ARBA" id="ARBA00023125"/>
    </source>
</evidence>
<dbReference type="InterPro" id="IPR028082">
    <property type="entry name" value="Peripla_BP_I"/>
</dbReference>
<gene>
    <name evidence="5" type="ORF">MUN87_16965</name>
</gene>
<evidence type="ECO:0000313" key="5">
    <source>
        <dbReference type="EMBL" id="UOQ84366.1"/>
    </source>
</evidence>
<dbReference type="Proteomes" id="UP000831537">
    <property type="component" value="Chromosome"/>
</dbReference>
<dbReference type="Gene3D" id="1.10.260.40">
    <property type="entry name" value="lambda repressor-like DNA-binding domains"/>
    <property type="match status" value="1"/>
</dbReference>
<dbReference type="RefSeq" id="WP_244742009.1">
    <property type="nucleotide sequence ID" value="NZ_CP095071.1"/>
</dbReference>
<dbReference type="GO" id="GO:0003677">
    <property type="term" value="F:DNA binding"/>
    <property type="evidence" value="ECO:0007669"/>
    <property type="project" value="UniProtKB-KW"/>
</dbReference>
<keyword evidence="2 5" id="KW-0238">DNA-binding</keyword>
<dbReference type="PROSITE" id="PS00356">
    <property type="entry name" value="HTH_LACI_1"/>
    <property type="match status" value="1"/>
</dbReference>
<dbReference type="PRINTS" id="PR00036">
    <property type="entry name" value="HTHLACI"/>
</dbReference>
<keyword evidence="3" id="KW-0804">Transcription</keyword>
<evidence type="ECO:0000256" key="3">
    <source>
        <dbReference type="ARBA" id="ARBA00023163"/>
    </source>
</evidence>
<dbReference type="PANTHER" id="PTHR30146">
    <property type="entry name" value="LACI-RELATED TRANSCRIPTIONAL REPRESSOR"/>
    <property type="match status" value="1"/>
</dbReference>
<accession>A0ABY4GJJ2</accession>
<organism evidence="5 6">
    <name type="scientific">Gracilibacillus salinarum</name>
    <dbReference type="NCBI Taxonomy" id="2932255"/>
    <lineage>
        <taxon>Bacteria</taxon>
        <taxon>Bacillati</taxon>
        <taxon>Bacillota</taxon>
        <taxon>Bacilli</taxon>
        <taxon>Bacillales</taxon>
        <taxon>Bacillaceae</taxon>
        <taxon>Gracilibacillus</taxon>
    </lineage>
</organism>
<dbReference type="CDD" id="cd06286">
    <property type="entry name" value="PBP1_CcpB-like"/>
    <property type="match status" value="1"/>
</dbReference>
<dbReference type="Pfam" id="PF00356">
    <property type="entry name" value="LacI"/>
    <property type="match status" value="1"/>
</dbReference>
<dbReference type="CDD" id="cd01392">
    <property type="entry name" value="HTH_LacI"/>
    <property type="match status" value="1"/>
</dbReference>
<dbReference type="PANTHER" id="PTHR30146:SF105">
    <property type="entry name" value="CATABOLITE CONTROL PROTEIN B"/>
    <property type="match status" value="1"/>
</dbReference>
<evidence type="ECO:0000256" key="1">
    <source>
        <dbReference type="ARBA" id="ARBA00023015"/>
    </source>
</evidence>
<dbReference type="EMBL" id="CP095071">
    <property type="protein sequence ID" value="UOQ84366.1"/>
    <property type="molecule type" value="Genomic_DNA"/>
</dbReference>
<keyword evidence="1" id="KW-0805">Transcription regulation</keyword>
<dbReference type="InterPro" id="IPR000843">
    <property type="entry name" value="HTH_LacI"/>
</dbReference>
<feature type="domain" description="HTH lacI-type" evidence="4">
    <location>
        <begin position="2"/>
        <end position="56"/>
    </location>
</feature>
<proteinExistence type="predicted"/>
<reference evidence="5 6" key="1">
    <citation type="submission" date="2022-04" db="EMBL/GenBank/DDBJ databases">
        <title>Gracilibacillus sp. isolated from saltern.</title>
        <authorList>
            <person name="Won M."/>
            <person name="Lee C.-M."/>
            <person name="Woen H.-Y."/>
            <person name="Kwon S.-W."/>
        </authorList>
    </citation>
    <scope>NUCLEOTIDE SEQUENCE [LARGE SCALE GENOMIC DNA]</scope>
    <source>
        <strain evidence="5 6">SSPM10-3</strain>
    </source>
</reference>
<dbReference type="InterPro" id="IPR010982">
    <property type="entry name" value="Lambda_DNA-bd_dom_sf"/>
</dbReference>